<evidence type="ECO:0000313" key="1">
    <source>
        <dbReference type="EMBL" id="GAI69815.1"/>
    </source>
</evidence>
<protein>
    <submittedName>
        <fullName evidence="1">Uncharacterized protein</fullName>
    </submittedName>
</protein>
<comment type="caution">
    <text evidence="1">The sequence shown here is derived from an EMBL/GenBank/DDBJ whole genome shotgun (WGS) entry which is preliminary data.</text>
</comment>
<reference evidence="1" key="1">
    <citation type="journal article" date="2014" name="Front. Microbiol.">
        <title>High frequency of phylogenetically diverse reductive dehalogenase-homologous genes in deep subseafloor sedimentary metagenomes.</title>
        <authorList>
            <person name="Kawai M."/>
            <person name="Futagami T."/>
            <person name="Toyoda A."/>
            <person name="Takaki Y."/>
            <person name="Nishi S."/>
            <person name="Hori S."/>
            <person name="Arai W."/>
            <person name="Tsubouchi T."/>
            <person name="Morono Y."/>
            <person name="Uchiyama I."/>
            <person name="Ito T."/>
            <person name="Fujiyama A."/>
            <person name="Inagaki F."/>
            <person name="Takami H."/>
        </authorList>
    </citation>
    <scope>NUCLEOTIDE SEQUENCE</scope>
    <source>
        <strain evidence="1">Expedition CK06-06</strain>
    </source>
</reference>
<dbReference type="AlphaFoldDB" id="X1S2Z8"/>
<dbReference type="EMBL" id="BARV01044168">
    <property type="protein sequence ID" value="GAI69815.1"/>
    <property type="molecule type" value="Genomic_DNA"/>
</dbReference>
<organism evidence="1">
    <name type="scientific">marine sediment metagenome</name>
    <dbReference type="NCBI Taxonomy" id="412755"/>
    <lineage>
        <taxon>unclassified sequences</taxon>
        <taxon>metagenomes</taxon>
        <taxon>ecological metagenomes</taxon>
    </lineage>
</organism>
<accession>X1S2Z8</accession>
<proteinExistence type="predicted"/>
<name>X1S2Z8_9ZZZZ</name>
<feature type="non-terminal residue" evidence="1">
    <location>
        <position position="1"/>
    </location>
</feature>
<sequence length="58" mass="6603">YVLEGLQNNDCDLTLEFGKDGKPFYIAGPDDDFETIIETLRKNVGEDNFHFIAPLILK</sequence>
<gene>
    <name evidence="1" type="ORF">S06H3_65531</name>
</gene>